<dbReference type="InParanoid" id="G3HCR6"/>
<gene>
    <name evidence="1" type="ORF">I79_008281</name>
</gene>
<protein>
    <submittedName>
        <fullName evidence="1">Uncharacterized protein</fullName>
    </submittedName>
</protein>
<reference evidence="2" key="1">
    <citation type="journal article" date="2011" name="Nat. Biotechnol.">
        <title>The genomic sequence of the Chinese hamster ovary (CHO)-K1 cell line.</title>
        <authorList>
            <person name="Xu X."/>
            <person name="Nagarajan H."/>
            <person name="Lewis N.E."/>
            <person name="Pan S."/>
            <person name="Cai Z."/>
            <person name="Liu X."/>
            <person name="Chen W."/>
            <person name="Xie M."/>
            <person name="Wang W."/>
            <person name="Hammond S."/>
            <person name="Andersen M.R."/>
            <person name="Neff N."/>
            <person name="Passarelli B."/>
            <person name="Koh W."/>
            <person name="Fan H.C."/>
            <person name="Wang J."/>
            <person name="Gui Y."/>
            <person name="Lee K.H."/>
            <person name="Betenbaugh M.J."/>
            <person name="Quake S.R."/>
            <person name="Famili I."/>
            <person name="Palsson B.O."/>
            <person name="Wang J."/>
        </authorList>
    </citation>
    <scope>NUCLEOTIDE SEQUENCE [LARGE SCALE GENOMIC DNA]</scope>
    <source>
        <strain evidence="2">CHO K1 cell line</strain>
    </source>
</reference>
<evidence type="ECO:0000313" key="2">
    <source>
        <dbReference type="Proteomes" id="UP000001075"/>
    </source>
</evidence>
<dbReference type="Proteomes" id="UP000001075">
    <property type="component" value="Unassembled WGS sequence"/>
</dbReference>
<proteinExistence type="predicted"/>
<dbReference type="EMBL" id="JH000285">
    <property type="protein sequence ID" value="EGV99140.1"/>
    <property type="molecule type" value="Genomic_DNA"/>
</dbReference>
<evidence type="ECO:0000313" key="1">
    <source>
        <dbReference type="EMBL" id="EGV99140.1"/>
    </source>
</evidence>
<name>G3HCR6_CRIGR</name>
<accession>G3HCR6</accession>
<organism evidence="1 2">
    <name type="scientific">Cricetulus griseus</name>
    <name type="common">Chinese hamster</name>
    <name type="synonym">Cricetulus barabensis griseus</name>
    <dbReference type="NCBI Taxonomy" id="10029"/>
    <lineage>
        <taxon>Eukaryota</taxon>
        <taxon>Metazoa</taxon>
        <taxon>Chordata</taxon>
        <taxon>Craniata</taxon>
        <taxon>Vertebrata</taxon>
        <taxon>Euteleostomi</taxon>
        <taxon>Mammalia</taxon>
        <taxon>Eutheria</taxon>
        <taxon>Euarchontoglires</taxon>
        <taxon>Glires</taxon>
        <taxon>Rodentia</taxon>
        <taxon>Myomorpha</taxon>
        <taxon>Muroidea</taxon>
        <taxon>Cricetidae</taxon>
        <taxon>Cricetinae</taxon>
        <taxon>Cricetulus</taxon>
    </lineage>
</organism>
<dbReference type="AlphaFoldDB" id="G3HCR6"/>
<sequence>MSSTGRCTSCVISILVYEGHTMFKSLIEKHRGASQMGMEEGVKVEVFGLNRPLLISRRGCATAHLVT</sequence>